<feature type="region of interest" description="Disordered" evidence="1">
    <location>
        <begin position="95"/>
        <end position="114"/>
    </location>
</feature>
<sequence length="114" mass="12701">MGTTFFHRGEPQPTEAPSSSPPVNFGDRFLHDAHFRNVILIVAAVVLLFLAILVIAVLICVLRRRKPKARADVECGLEDQSGFRSIPLYWIKGPGATQVPSSRPRKLQKPNTRL</sequence>
<keyword evidence="2" id="KW-0472">Membrane</keyword>
<reference evidence="5" key="3">
    <citation type="submission" date="2025-04" db="UniProtKB">
        <authorList>
            <consortium name="RefSeq"/>
        </authorList>
    </citation>
    <scope>IDENTIFICATION</scope>
    <source>
        <strain evidence="5">CBS 304.34</strain>
    </source>
</reference>
<dbReference type="EMBL" id="MU003698">
    <property type="protein sequence ID" value="KAF2811374.1"/>
    <property type="molecule type" value="Genomic_DNA"/>
</dbReference>
<evidence type="ECO:0000313" key="5">
    <source>
        <dbReference type="RefSeq" id="XP_033578338.1"/>
    </source>
</evidence>
<feature type="transmembrane region" description="Helical" evidence="2">
    <location>
        <begin position="38"/>
        <end position="62"/>
    </location>
</feature>
<keyword evidence="2" id="KW-1133">Transmembrane helix</keyword>
<organism evidence="3">
    <name type="scientific">Mytilinidion resinicola</name>
    <dbReference type="NCBI Taxonomy" id="574789"/>
    <lineage>
        <taxon>Eukaryota</taxon>
        <taxon>Fungi</taxon>
        <taxon>Dikarya</taxon>
        <taxon>Ascomycota</taxon>
        <taxon>Pezizomycotina</taxon>
        <taxon>Dothideomycetes</taxon>
        <taxon>Pleosporomycetidae</taxon>
        <taxon>Mytilinidiales</taxon>
        <taxon>Mytilinidiaceae</taxon>
        <taxon>Mytilinidion</taxon>
    </lineage>
</organism>
<evidence type="ECO:0000256" key="1">
    <source>
        <dbReference type="SAM" id="MobiDB-lite"/>
    </source>
</evidence>
<keyword evidence="4" id="KW-1185">Reference proteome</keyword>
<reference evidence="5" key="2">
    <citation type="submission" date="2020-04" db="EMBL/GenBank/DDBJ databases">
        <authorList>
            <consortium name="NCBI Genome Project"/>
        </authorList>
    </citation>
    <scope>NUCLEOTIDE SEQUENCE</scope>
    <source>
        <strain evidence="5">CBS 304.34</strain>
    </source>
</reference>
<evidence type="ECO:0000313" key="3">
    <source>
        <dbReference type="EMBL" id="KAF2811374.1"/>
    </source>
</evidence>
<dbReference type="OrthoDB" id="10550492at2759"/>
<dbReference type="Proteomes" id="UP000504636">
    <property type="component" value="Unplaced"/>
</dbReference>
<accession>A0A6A6YTM8</accession>
<dbReference type="AlphaFoldDB" id="A0A6A6YTM8"/>
<evidence type="ECO:0000256" key="2">
    <source>
        <dbReference type="SAM" id="Phobius"/>
    </source>
</evidence>
<keyword evidence="2" id="KW-0812">Transmembrane</keyword>
<name>A0A6A6YTM8_9PEZI</name>
<evidence type="ECO:0000313" key="4">
    <source>
        <dbReference type="Proteomes" id="UP000504636"/>
    </source>
</evidence>
<feature type="region of interest" description="Disordered" evidence="1">
    <location>
        <begin position="1"/>
        <end position="23"/>
    </location>
</feature>
<protein>
    <submittedName>
        <fullName evidence="3 5">Uncharacterized protein</fullName>
    </submittedName>
</protein>
<gene>
    <name evidence="3 5" type="ORF">BDZ99DRAFT_518653</name>
</gene>
<proteinExistence type="predicted"/>
<dbReference type="RefSeq" id="XP_033578338.1">
    <property type="nucleotide sequence ID" value="XM_033725319.1"/>
</dbReference>
<dbReference type="GeneID" id="54466212"/>
<reference evidence="3 5" key="1">
    <citation type="journal article" date="2020" name="Stud. Mycol.">
        <title>101 Dothideomycetes genomes: a test case for predicting lifestyles and emergence of pathogens.</title>
        <authorList>
            <person name="Haridas S."/>
            <person name="Albert R."/>
            <person name="Binder M."/>
            <person name="Bloem J."/>
            <person name="Labutti K."/>
            <person name="Salamov A."/>
            <person name="Andreopoulos B."/>
            <person name="Baker S."/>
            <person name="Barry K."/>
            <person name="Bills G."/>
            <person name="Bluhm B."/>
            <person name="Cannon C."/>
            <person name="Castanera R."/>
            <person name="Culley D."/>
            <person name="Daum C."/>
            <person name="Ezra D."/>
            <person name="Gonzalez J."/>
            <person name="Henrissat B."/>
            <person name="Kuo A."/>
            <person name="Liang C."/>
            <person name="Lipzen A."/>
            <person name="Lutzoni F."/>
            <person name="Magnuson J."/>
            <person name="Mondo S."/>
            <person name="Nolan M."/>
            <person name="Ohm R."/>
            <person name="Pangilinan J."/>
            <person name="Park H.-J."/>
            <person name="Ramirez L."/>
            <person name="Alfaro M."/>
            <person name="Sun H."/>
            <person name="Tritt A."/>
            <person name="Yoshinaga Y."/>
            <person name="Zwiers L.-H."/>
            <person name="Turgeon B."/>
            <person name="Goodwin S."/>
            <person name="Spatafora J."/>
            <person name="Crous P."/>
            <person name="Grigoriev I."/>
        </authorList>
    </citation>
    <scope>NUCLEOTIDE SEQUENCE</scope>
    <source>
        <strain evidence="3 5">CBS 304.34</strain>
    </source>
</reference>